<dbReference type="Pfam" id="PF00560">
    <property type="entry name" value="LRR_1"/>
    <property type="match status" value="1"/>
</dbReference>
<dbReference type="GO" id="GO:0004672">
    <property type="term" value="F:protein kinase activity"/>
    <property type="evidence" value="ECO:0007669"/>
    <property type="project" value="InterPro"/>
</dbReference>
<evidence type="ECO:0000256" key="8">
    <source>
        <dbReference type="ARBA" id="ARBA00023136"/>
    </source>
</evidence>
<evidence type="ECO:0000256" key="9">
    <source>
        <dbReference type="SAM" id="Phobius"/>
    </source>
</evidence>
<dbReference type="Gene3D" id="3.80.10.10">
    <property type="entry name" value="Ribonuclease Inhibitor"/>
    <property type="match status" value="2"/>
</dbReference>
<keyword evidence="7 9" id="KW-1133">Transmembrane helix</keyword>
<dbReference type="InterPro" id="IPR000719">
    <property type="entry name" value="Prot_kinase_dom"/>
</dbReference>
<evidence type="ECO:0000256" key="3">
    <source>
        <dbReference type="ARBA" id="ARBA00022614"/>
    </source>
</evidence>
<dbReference type="PANTHER" id="PTHR48007:SF8">
    <property type="entry name" value="RECEPTOR PROTEIN KINASE-LIKE PROTEIN ZAR1"/>
    <property type="match status" value="1"/>
</dbReference>
<dbReference type="SUPFAM" id="SSF56112">
    <property type="entry name" value="Protein kinase-like (PK-like)"/>
    <property type="match status" value="1"/>
</dbReference>
<keyword evidence="4 9" id="KW-0812">Transmembrane</keyword>
<dbReference type="SUPFAM" id="SSF52058">
    <property type="entry name" value="L domain-like"/>
    <property type="match status" value="1"/>
</dbReference>
<evidence type="ECO:0000256" key="6">
    <source>
        <dbReference type="ARBA" id="ARBA00022737"/>
    </source>
</evidence>
<sequence>MQRYHHQQHFAFFFFLVYFGVTVCLNSDGLALMALKAAISVDPTGALTSWWEASETPCNWAGVTCKHRRVTQISLNSRGLTGYLPSELGLLAHLKRLTLSHNNLSHAIPVTLFNATTLLVLDLSHNSLTGPLPLSVSHLKNLVHFDVSSNALSGHLPVTLALLVSLSGTLNLSYNNFTGSIPFQFGSLPVTLSLDLRYNNLTGQIPQVGSLLNQGPTAFSNNPNLCGFPMQNACPESVQIPNLTNPNLTNPNRAPNRDRGGALFVCVIATVALSGVVLCSVVVILLLRKGFGEGQIGKGEGENNAESEEKGRFVVIGDELGFELEDLLRGSAYVMGKSGSGILYKVVGVGKRAAAAETVVAVRRLGEDGGAWRLKEFEAEVEGVARVRHPNVVALRAYYYAREEKLLVTDFVRNGNLHTALHGGPSNSFSPLSWAARLKIAQGAASGLTYIHEFSGRKYVHGNLKSTKILLDEDLNPYISGFGLTRLGIGTSKSPTSAPKQLSSNHSMTTSAIGSNSNISASSNIYLAPEVRIACGKFTQKCDVYSFGIVLLELLTGRLPELGAESDSVELESFVRKAFSEEKPLSEIIDPALLPEVYAKKQVIAVFHVALNCTELDPELRPRMRTVSETLDRIKIQ</sequence>
<dbReference type="Proteomes" id="UP001386955">
    <property type="component" value="Unassembled WGS sequence"/>
</dbReference>
<dbReference type="Gene3D" id="1.10.510.10">
    <property type="entry name" value="Transferase(Phosphotransferase) domain 1"/>
    <property type="match status" value="1"/>
</dbReference>
<dbReference type="InterPro" id="IPR013210">
    <property type="entry name" value="LRR_N_plant-typ"/>
</dbReference>
<dbReference type="Pfam" id="PF13855">
    <property type="entry name" value="LRR_8"/>
    <property type="match status" value="1"/>
</dbReference>
<keyword evidence="2" id="KW-0597">Phosphoprotein</keyword>
<reference evidence="11 12" key="1">
    <citation type="submission" date="2024-01" db="EMBL/GenBank/DDBJ databases">
        <title>The genomes of 5 underutilized Papilionoideae crops provide insights into root nodulation and disease resistanc.</title>
        <authorList>
            <person name="Jiang F."/>
        </authorList>
    </citation>
    <scope>NUCLEOTIDE SEQUENCE [LARGE SCALE GENOMIC DNA]</scope>
    <source>
        <strain evidence="11">DUOXIRENSHENG_FW03</strain>
        <tissue evidence="11">Leaves</tissue>
    </source>
</reference>
<dbReference type="Gene3D" id="3.30.200.20">
    <property type="entry name" value="Phosphorylase Kinase, domain 1"/>
    <property type="match status" value="1"/>
</dbReference>
<dbReference type="Pfam" id="PF07714">
    <property type="entry name" value="PK_Tyr_Ser-Thr"/>
    <property type="match status" value="1"/>
</dbReference>
<evidence type="ECO:0000313" key="12">
    <source>
        <dbReference type="Proteomes" id="UP001386955"/>
    </source>
</evidence>
<dbReference type="InterPro" id="IPR001611">
    <property type="entry name" value="Leu-rich_rpt"/>
</dbReference>
<keyword evidence="6" id="KW-0677">Repeat</keyword>
<accession>A0AAN9SCH7</accession>
<dbReference type="Pfam" id="PF08263">
    <property type="entry name" value="LRRNT_2"/>
    <property type="match status" value="1"/>
</dbReference>
<comment type="caution">
    <text evidence="11">The sequence shown here is derived from an EMBL/GenBank/DDBJ whole genome shotgun (WGS) entry which is preliminary data.</text>
</comment>
<dbReference type="FunFam" id="3.80.10.10:FF:000129">
    <property type="entry name" value="Leucine-rich repeat receptor-like kinase"/>
    <property type="match status" value="1"/>
</dbReference>
<dbReference type="GO" id="GO:0005524">
    <property type="term" value="F:ATP binding"/>
    <property type="evidence" value="ECO:0007669"/>
    <property type="project" value="InterPro"/>
</dbReference>
<comment type="subcellular location">
    <subcellularLocation>
        <location evidence="1">Membrane</location>
        <topology evidence="1">Single-pass membrane protein</topology>
    </subcellularLocation>
</comment>
<keyword evidence="5" id="KW-0732">Signal</keyword>
<evidence type="ECO:0000256" key="1">
    <source>
        <dbReference type="ARBA" id="ARBA00004167"/>
    </source>
</evidence>
<feature type="transmembrane region" description="Helical" evidence="9">
    <location>
        <begin position="262"/>
        <end position="287"/>
    </location>
</feature>
<dbReference type="PROSITE" id="PS50011">
    <property type="entry name" value="PROTEIN_KINASE_DOM"/>
    <property type="match status" value="1"/>
</dbReference>
<dbReference type="InterPro" id="IPR046959">
    <property type="entry name" value="PRK1-6/SRF4-like"/>
</dbReference>
<keyword evidence="3" id="KW-0433">Leucine-rich repeat</keyword>
<dbReference type="FunFam" id="3.80.10.10:FF:000722">
    <property type="entry name" value="Leucine-rich repeat receptor-like protein kinase"/>
    <property type="match status" value="1"/>
</dbReference>
<name>A0AAN9SCH7_PSOTE</name>
<dbReference type="EMBL" id="JAYMYS010000005">
    <property type="protein sequence ID" value="KAK7392834.1"/>
    <property type="molecule type" value="Genomic_DNA"/>
</dbReference>
<dbReference type="GO" id="GO:0016020">
    <property type="term" value="C:membrane"/>
    <property type="evidence" value="ECO:0007669"/>
    <property type="project" value="UniProtKB-SubCell"/>
</dbReference>
<keyword evidence="12" id="KW-1185">Reference proteome</keyword>
<evidence type="ECO:0000256" key="5">
    <source>
        <dbReference type="ARBA" id="ARBA00022729"/>
    </source>
</evidence>
<gene>
    <name evidence="11" type="ORF">VNO78_21283</name>
</gene>
<dbReference type="InterPro" id="IPR032675">
    <property type="entry name" value="LRR_dom_sf"/>
</dbReference>
<dbReference type="AlphaFoldDB" id="A0AAN9SCH7"/>
<protein>
    <recommendedName>
        <fullName evidence="10">Protein kinase domain-containing protein</fullName>
    </recommendedName>
</protein>
<evidence type="ECO:0000256" key="2">
    <source>
        <dbReference type="ARBA" id="ARBA00022553"/>
    </source>
</evidence>
<evidence type="ECO:0000256" key="7">
    <source>
        <dbReference type="ARBA" id="ARBA00022989"/>
    </source>
</evidence>
<dbReference type="PANTHER" id="PTHR48007">
    <property type="entry name" value="LEUCINE-RICH REPEAT RECEPTOR-LIKE PROTEIN KINASE PXC1"/>
    <property type="match status" value="1"/>
</dbReference>
<keyword evidence="8 9" id="KW-0472">Membrane</keyword>
<proteinExistence type="predicted"/>
<evidence type="ECO:0000313" key="11">
    <source>
        <dbReference type="EMBL" id="KAK7392834.1"/>
    </source>
</evidence>
<feature type="transmembrane region" description="Helical" evidence="9">
    <location>
        <begin position="12"/>
        <end position="35"/>
    </location>
</feature>
<dbReference type="InterPro" id="IPR011009">
    <property type="entry name" value="Kinase-like_dom_sf"/>
</dbReference>
<evidence type="ECO:0000259" key="10">
    <source>
        <dbReference type="PROSITE" id="PS50011"/>
    </source>
</evidence>
<feature type="domain" description="Protein kinase" evidence="10">
    <location>
        <begin position="329"/>
        <end position="637"/>
    </location>
</feature>
<organism evidence="11 12">
    <name type="scientific">Psophocarpus tetragonolobus</name>
    <name type="common">Winged bean</name>
    <name type="synonym">Dolichos tetragonolobus</name>
    <dbReference type="NCBI Taxonomy" id="3891"/>
    <lineage>
        <taxon>Eukaryota</taxon>
        <taxon>Viridiplantae</taxon>
        <taxon>Streptophyta</taxon>
        <taxon>Embryophyta</taxon>
        <taxon>Tracheophyta</taxon>
        <taxon>Spermatophyta</taxon>
        <taxon>Magnoliopsida</taxon>
        <taxon>eudicotyledons</taxon>
        <taxon>Gunneridae</taxon>
        <taxon>Pentapetalae</taxon>
        <taxon>rosids</taxon>
        <taxon>fabids</taxon>
        <taxon>Fabales</taxon>
        <taxon>Fabaceae</taxon>
        <taxon>Papilionoideae</taxon>
        <taxon>50 kb inversion clade</taxon>
        <taxon>NPAAA clade</taxon>
        <taxon>indigoferoid/millettioid clade</taxon>
        <taxon>Phaseoleae</taxon>
        <taxon>Psophocarpus</taxon>
    </lineage>
</organism>
<evidence type="ECO:0000256" key="4">
    <source>
        <dbReference type="ARBA" id="ARBA00022692"/>
    </source>
</evidence>
<dbReference type="InterPro" id="IPR001245">
    <property type="entry name" value="Ser-Thr/Tyr_kinase_cat_dom"/>
</dbReference>